<dbReference type="AlphaFoldDB" id="A0A839SL98"/>
<dbReference type="OrthoDB" id="9768177at2"/>
<dbReference type="Pfam" id="PF13715">
    <property type="entry name" value="CarbopepD_reg_2"/>
    <property type="match status" value="1"/>
</dbReference>
<dbReference type="Gene3D" id="2.60.40.1120">
    <property type="entry name" value="Carboxypeptidase-like, regulatory domain"/>
    <property type="match status" value="1"/>
</dbReference>
<proteinExistence type="predicted"/>
<feature type="signal peptide" evidence="1">
    <location>
        <begin position="1"/>
        <end position="28"/>
    </location>
</feature>
<dbReference type="Gene3D" id="2.170.130.10">
    <property type="entry name" value="TonB-dependent receptor, plug domain"/>
    <property type="match status" value="1"/>
</dbReference>
<reference evidence="2" key="1">
    <citation type="submission" date="2020-08" db="EMBL/GenBank/DDBJ databases">
        <title>Genomic Encyclopedia of Type Strains, Phase III (KMG-III): the genomes of soil and plant-associated and newly described type strains.</title>
        <authorList>
            <person name="Whitman W."/>
        </authorList>
    </citation>
    <scope>NUCLEOTIDE SEQUENCE [LARGE SCALE GENOMIC DNA]</scope>
    <source>
        <strain evidence="2">CECT 8628</strain>
    </source>
</reference>
<name>A0A839SL98_9SPHI</name>
<dbReference type="Proteomes" id="UP000539265">
    <property type="component" value="Unassembled WGS sequence"/>
</dbReference>
<dbReference type="InterPro" id="IPR008969">
    <property type="entry name" value="CarboxyPept-like_regulatory"/>
</dbReference>
<evidence type="ECO:0000313" key="2">
    <source>
        <dbReference type="EMBL" id="MBB3057299.1"/>
    </source>
</evidence>
<dbReference type="InterPro" id="IPR023996">
    <property type="entry name" value="TonB-dep_OMP_SusC/RagA"/>
</dbReference>
<protein>
    <submittedName>
        <fullName evidence="2">TonB-linked SusC/RagA family outer membrane protein</fullName>
    </submittedName>
</protein>
<sequence length="1049" mass="115197">MLNCYSQKYLTGIIMLMLLVFNISFAVAQQDTTVKATVHPGWASGIVLDEYSQPLKGVNIRIKGNAVFTTSDAAGQFQIDAAPGTTLVFSYTGHLVRELTIKDNSKITVKLDDNYLRNPQNIDVLYGTQKKESELGAISTVYTNQLTTTPASLFVYAFPGQLAGVYTQQQSGFTSFHTASISSPSVIGQNLVNTASNNNSTSDNSEMMVTVRGQTPITVIDGVQREISSIDPESIESISVLKDGLSTILMGVNSSRPIVLVTTKRGEVGKPRITFTAETGLQKSLGLPTPLPAYQYAYLINETLTSDSKLPQYSAADFNAYRDHTDPTGHPDVNWFKTILTDYAPMTQYKLNVNGGSNIAKYSISLGYFDQAGIFNTASEVPYNTNNDLSRYIINSDVGVQVNKNLNVDLQLFGRVQTTTEPGGNNGGGYTSVLNSLYNTPNNAYPVRNPDGSFGGSIIGGNTGPYSNNLLSQTEYSGYIQNLTDDILANLDLNYNLNSVLKGLTAKLKGNLSYQSITALNRSLQNPSFILNKDSTYSQYGAIVAQSNVFNTVYTSRQSFGQAALNYERQFGKNQVNAIALYDSKSLVTNYDLPEVVTDIALKGTYNYDGKYFAEAAVNRSGNNRYPPGHQFGTFYAAGLGWQMGKESFIKDNFSWIDSWKWRGTYARTGNGNIAQQASLYYAYQQTYSNNNFNKQYQIGTGYVTNYYWYEDALANPYITWESADKIDFGMDISLFKDKFLITADYYHDKYSNVLGLRGNSIALLGAPYPLENIGINLYQGAELSLTYQDHTGNFNYFVTGNINLQASKIVYQDELNSPYPWTRQTGNPVNGVIYGYTAQGLYQTAQDAATSPHIAGYVPQAGDIKYKDLNGDGVINQFDESAIGGTKPIVFYGLNPGFSYKGFSLSVIIQGVTNRQIYVGYNNIATQFGLDYSTINQQAYTGATGRWTPETASIATLPRLAVSAYNNNGLTSSFYVRSGNYLRIKNAEVGYTFPVSVTQKLRLAGLRVFVNGENLATLAGLKGIDPEETSMTAYPVQRVINAGITVKL</sequence>
<comment type="caution">
    <text evidence="2">The sequence shown here is derived from an EMBL/GenBank/DDBJ whole genome shotgun (WGS) entry which is preliminary data.</text>
</comment>
<dbReference type="SUPFAM" id="SSF49464">
    <property type="entry name" value="Carboxypeptidase regulatory domain-like"/>
    <property type="match status" value="1"/>
</dbReference>
<evidence type="ECO:0000313" key="3">
    <source>
        <dbReference type="Proteomes" id="UP000539265"/>
    </source>
</evidence>
<accession>A0A839SL98</accession>
<keyword evidence="3" id="KW-1185">Reference proteome</keyword>
<dbReference type="EMBL" id="JACHWX010000012">
    <property type="protein sequence ID" value="MBB3057299.1"/>
    <property type="molecule type" value="Genomic_DNA"/>
</dbReference>
<dbReference type="RefSeq" id="WP_096350198.1">
    <property type="nucleotide sequence ID" value="NZ_AP017313.1"/>
</dbReference>
<dbReference type="InterPro" id="IPR037066">
    <property type="entry name" value="Plug_dom_sf"/>
</dbReference>
<gene>
    <name evidence="2" type="ORF">FHS11_003729</name>
</gene>
<feature type="chain" id="PRO_5032779164" evidence="1">
    <location>
        <begin position="29"/>
        <end position="1049"/>
    </location>
</feature>
<evidence type="ECO:0000256" key="1">
    <source>
        <dbReference type="SAM" id="SignalP"/>
    </source>
</evidence>
<dbReference type="NCBIfam" id="TIGR04056">
    <property type="entry name" value="OMP_RagA_SusC"/>
    <property type="match status" value="1"/>
</dbReference>
<keyword evidence="1" id="KW-0732">Signal</keyword>
<dbReference type="SUPFAM" id="SSF56935">
    <property type="entry name" value="Porins"/>
    <property type="match status" value="1"/>
</dbReference>
<organism evidence="2 3">
    <name type="scientific">Mucilaginibacter gotjawali</name>
    <dbReference type="NCBI Taxonomy" id="1550579"/>
    <lineage>
        <taxon>Bacteria</taxon>
        <taxon>Pseudomonadati</taxon>
        <taxon>Bacteroidota</taxon>
        <taxon>Sphingobacteriia</taxon>
        <taxon>Sphingobacteriales</taxon>
        <taxon>Sphingobacteriaceae</taxon>
        <taxon>Mucilaginibacter</taxon>
    </lineage>
</organism>